<dbReference type="EMBL" id="CP016895">
    <property type="protein sequence ID" value="AOA59523.1"/>
    <property type="molecule type" value="Genomic_DNA"/>
</dbReference>
<feature type="chain" id="PRO_5008540022" evidence="1">
    <location>
        <begin position="36"/>
        <end position="170"/>
    </location>
</feature>
<accession>A0A1B2M3D1</accession>
<organism evidence="2 3">
    <name type="scientific">Acinetobacter larvae</name>
    <dbReference type="NCBI Taxonomy" id="1789224"/>
    <lineage>
        <taxon>Bacteria</taxon>
        <taxon>Pseudomonadati</taxon>
        <taxon>Pseudomonadota</taxon>
        <taxon>Gammaproteobacteria</taxon>
        <taxon>Moraxellales</taxon>
        <taxon>Moraxellaceae</taxon>
        <taxon>Acinetobacter</taxon>
    </lineage>
</organism>
<evidence type="ECO:0000313" key="2">
    <source>
        <dbReference type="EMBL" id="AOA59523.1"/>
    </source>
</evidence>
<feature type="signal peptide" evidence="1">
    <location>
        <begin position="1"/>
        <end position="35"/>
    </location>
</feature>
<keyword evidence="3" id="KW-1185">Reference proteome</keyword>
<keyword evidence="1" id="KW-0732">Signal</keyword>
<dbReference type="AlphaFoldDB" id="A0A1B2M3D1"/>
<sequence>MLNNFYKVAKAKISIAGKAACFSVTVFAGAQSAMASPVVDQLSDCLVKSTTASDKTIVLQWTFAALSAHPDLKSFSAVTPEQKTQLDQKLAQVLQRIVVDQCAVQAKAVIKAEGIQAVADSFQQLGQITGQEIIGTPEVKQQLNGVVRYIDLNKLVTSFLTPDVLSKFGL</sequence>
<evidence type="ECO:0000313" key="3">
    <source>
        <dbReference type="Proteomes" id="UP000093391"/>
    </source>
</evidence>
<gene>
    <name evidence="2" type="ORF">BFG52_14985</name>
</gene>
<name>A0A1B2M3D1_9GAMM</name>
<reference evidence="2 3" key="1">
    <citation type="submission" date="2016-08" db="EMBL/GenBank/DDBJ databases">
        <authorList>
            <person name="Seilhamer J.J."/>
        </authorList>
    </citation>
    <scope>NUCLEOTIDE SEQUENCE [LARGE SCALE GENOMIC DNA]</scope>
    <source>
        <strain evidence="2 3">BRTC-1</strain>
    </source>
</reference>
<dbReference type="KEGG" id="ala:BFG52_14985"/>
<dbReference type="OrthoDB" id="6710466at2"/>
<protein>
    <submittedName>
        <fullName evidence="2">Uncharacterized protein</fullName>
    </submittedName>
</protein>
<evidence type="ECO:0000256" key="1">
    <source>
        <dbReference type="SAM" id="SignalP"/>
    </source>
</evidence>
<dbReference type="Proteomes" id="UP000093391">
    <property type="component" value="Chromosome"/>
</dbReference>
<proteinExistence type="predicted"/>